<protein>
    <recommendedName>
        <fullName evidence="3">F-box domain-containing protein</fullName>
    </recommendedName>
</protein>
<reference evidence="2" key="2">
    <citation type="submission" date="2015-01" db="EMBL/GenBank/DDBJ databases">
        <title>Evolutionary Origins and Diversification of the Mycorrhizal Mutualists.</title>
        <authorList>
            <consortium name="DOE Joint Genome Institute"/>
            <consortium name="Mycorrhizal Genomics Consortium"/>
            <person name="Kohler A."/>
            <person name="Kuo A."/>
            <person name="Nagy L.G."/>
            <person name="Floudas D."/>
            <person name="Copeland A."/>
            <person name="Barry K.W."/>
            <person name="Cichocki N."/>
            <person name="Veneault-Fourrey C."/>
            <person name="LaButti K."/>
            <person name="Lindquist E.A."/>
            <person name="Lipzen A."/>
            <person name="Lundell T."/>
            <person name="Morin E."/>
            <person name="Murat C."/>
            <person name="Riley R."/>
            <person name="Ohm R."/>
            <person name="Sun H."/>
            <person name="Tunlid A."/>
            <person name="Henrissat B."/>
            <person name="Grigoriev I.V."/>
            <person name="Hibbett D.S."/>
            <person name="Martin F."/>
        </authorList>
    </citation>
    <scope>NUCLEOTIDE SEQUENCE [LARGE SCALE GENOMIC DNA]</scope>
    <source>
        <strain evidence="2">MAFF 305830</strain>
    </source>
</reference>
<feature type="non-terminal residue" evidence="1">
    <location>
        <position position="85"/>
    </location>
</feature>
<dbReference type="OrthoDB" id="3229088at2759"/>
<reference evidence="1 2" key="1">
    <citation type="submission" date="2014-04" db="EMBL/GenBank/DDBJ databases">
        <authorList>
            <consortium name="DOE Joint Genome Institute"/>
            <person name="Kuo A."/>
            <person name="Zuccaro A."/>
            <person name="Kohler A."/>
            <person name="Nagy L.G."/>
            <person name="Floudas D."/>
            <person name="Copeland A."/>
            <person name="Barry K.W."/>
            <person name="Cichocki N."/>
            <person name="Veneault-Fourrey C."/>
            <person name="LaButti K."/>
            <person name="Lindquist E.A."/>
            <person name="Lipzen A."/>
            <person name="Lundell T."/>
            <person name="Morin E."/>
            <person name="Murat C."/>
            <person name="Sun H."/>
            <person name="Tunlid A."/>
            <person name="Henrissat B."/>
            <person name="Grigoriev I.V."/>
            <person name="Hibbett D.S."/>
            <person name="Martin F."/>
            <person name="Nordberg H.P."/>
            <person name="Cantor M.N."/>
            <person name="Hua S.X."/>
        </authorList>
    </citation>
    <scope>NUCLEOTIDE SEQUENCE [LARGE SCALE GENOMIC DNA]</scope>
    <source>
        <strain evidence="1 2">MAFF 305830</strain>
    </source>
</reference>
<keyword evidence="2" id="KW-1185">Reference proteome</keyword>
<dbReference type="HOGENOM" id="CLU_018544_3_3_1"/>
<accession>A0A0C3AZC6</accession>
<evidence type="ECO:0000313" key="1">
    <source>
        <dbReference type="EMBL" id="KIM25329.1"/>
    </source>
</evidence>
<feature type="non-terminal residue" evidence="1">
    <location>
        <position position="1"/>
    </location>
</feature>
<proteinExistence type="predicted"/>
<organism evidence="1 2">
    <name type="scientific">Serendipita vermifera MAFF 305830</name>
    <dbReference type="NCBI Taxonomy" id="933852"/>
    <lineage>
        <taxon>Eukaryota</taxon>
        <taxon>Fungi</taxon>
        <taxon>Dikarya</taxon>
        <taxon>Basidiomycota</taxon>
        <taxon>Agaricomycotina</taxon>
        <taxon>Agaricomycetes</taxon>
        <taxon>Sebacinales</taxon>
        <taxon>Serendipitaceae</taxon>
        <taxon>Serendipita</taxon>
    </lineage>
</organism>
<evidence type="ECO:0000313" key="2">
    <source>
        <dbReference type="Proteomes" id="UP000054097"/>
    </source>
</evidence>
<sequence>KEISEMNAQLFVLHPLLEQLRQQISQLESAMQARTSWIAPIRRVPCEILAQIFLTHSISEPRAPLTIASVCHEWRSIILDLPDAW</sequence>
<name>A0A0C3AZC6_SERVB</name>
<dbReference type="AlphaFoldDB" id="A0A0C3AZC6"/>
<dbReference type="Proteomes" id="UP000054097">
    <property type="component" value="Unassembled WGS sequence"/>
</dbReference>
<dbReference type="EMBL" id="KN824315">
    <property type="protein sequence ID" value="KIM25329.1"/>
    <property type="molecule type" value="Genomic_DNA"/>
</dbReference>
<gene>
    <name evidence="1" type="ORF">M408DRAFT_32165</name>
</gene>
<evidence type="ECO:0008006" key="3">
    <source>
        <dbReference type="Google" id="ProtNLM"/>
    </source>
</evidence>